<feature type="transmembrane region" description="Helical" evidence="1">
    <location>
        <begin position="14"/>
        <end position="35"/>
    </location>
</feature>
<accession>A0A2M8PI28</accession>
<evidence type="ECO:0000313" key="3">
    <source>
        <dbReference type="Proteomes" id="UP000229681"/>
    </source>
</evidence>
<feature type="transmembrane region" description="Helical" evidence="1">
    <location>
        <begin position="41"/>
        <end position="59"/>
    </location>
</feature>
<gene>
    <name evidence="2" type="ORF">CUN49_01465</name>
</gene>
<organism evidence="2 3">
    <name type="scientific">Candidatus Thermofonsia Clade 1 bacterium</name>
    <dbReference type="NCBI Taxonomy" id="2364210"/>
    <lineage>
        <taxon>Bacteria</taxon>
        <taxon>Bacillati</taxon>
        <taxon>Chloroflexota</taxon>
        <taxon>Candidatus Thermofontia</taxon>
        <taxon>Candidatus Thermofonsia Clade 1</taxon>
    </lineage>
</organism>
<keyword evidence="1" id="KW-0812">Transmembrane</keyword>
<keyword evidence="1" id="KW-0472">Membrane</keyword>
<proteinExistence type="predicted"/>
<keyword evidence="1" id="KW-1133">Transmembrane helix</keyword>
<dbReference type="EMBL" id="PGTM01000010">
    <property type="protein sequence ID" value="PJF37206.1"/>
    <property type="molecule type" value="Genomic_DNA"/>
</dbReference>
<dbReference type="AlphaFoldDB" id="A0A2M8PI28"/>
<comment type="caution">
    <text evidence="2">The sequence shown here is derived from an EMBL/GenBank/DDBJ whole genome shotgun (WGS) entry which is preliminary data.</text>
</comment>
<reference evidence="2 3" key="1">
    <citation type="submission" date="2017-11" db="EMBL/GenBank/DDBJ databases">
        <title>Evolution of Phototrophy in the Chloroflexi Phylum Driven by Horizontal Gene Transfer.</title>
        <authorList>
            <person name="Ward L.M."/>
            <person name="Hemp J."/>
            <person name="Shih P.M."/>
            <person name="Mcglynn S.E."/>
            <person name="Fischer W."/>
        </authorList>
    </citation>
    <scope>NUCLEOTIDE SEQUENCE [LARGE SCALE GENOMIC DNA]</scope>
    <source>
        <strain evidence="2">JP3_13</strain>
    </source>
</reference>
<dbReference type="Proteomes" id="UP000229681">
    <property type="component" value="Unassembled WGS sequence"/>
</dbReference>
<evidence type="ECO:0000256" key="1">
    <source>
        <dbReference type="SAM" id="Phobius"/>
    </source>
</evidence>
<name>A0A2M8PI28_9CHLR</name>
<evidence type="ECO:0000313" key="2">
    <source>
        <dbReference type="EMBL" id="PJF37206.1"/>
    </source>
</evidence>
<protein>
    <submittedName>
        <fullName evidence="2">Uncharacterized protein</fullName>
    </submittedName>
</protein>
<sequence length="68" mass="8143">MPEERRLEHRLKQIGRWLLISALIGTSALMVFSLLRDELTLEALFFVGIWLIWAIFMLTRSDMLRRHM</sequence>